<evidence type="ECO:0000256" key="13">
    <source>
        <dbReference type="PIRSR" id="PIRSR000193-1"/>
    </source>
</evidence>
<dbReference type="FunFam" id="3.40.50.720:FF:000190">
    <property type="entry name" value="Pyrroline-5-carboxylate reductase"/>
    <property type="match status" value="1"/>
</dbReference>
<dbReference type="InterPro" id="IPR029036">
    <property type="entry name" value="P5CR_dimer"/>
</dbReference>
<gene>
    <name evidence="16" type="ORF">NQ315_016824</name>
</gene>
<dbReference type="EMBL" id="JANEYG010000021">
    <property type="protein sequence ID" value="KAJ8918922.1"/>
    <property type="molecule type" value="Genomic_DNA"/>
</dbReference>
<evidence type="ECO:0000259" key="15">
    <source>
        <dbReference type="Pfam" id="PF14748"/>
    </source>
</evidence>
<dbReference type="InterPro" id="IPR028939">
    <property type="entry name" value="P5C_Rdtase_cat_N"/>
</dbReference>
<comment type="catalytic activity">
    <reaction evidence="12">
        <text>L-proline + NADP(+) = (S)-1-pyrroline-5-carboxylate + NADPH + 2 H(+)</text>
        <dbReference type="Rhea" id="RHEA:14109"/>
        <dbReference type="ChEBI" id="CHEBI:15378"/>
        <dbReference type="ChEBI" id="CHEBI:17388"/>
        <dbReference type="ChEBI" id="CHEBI:57783"/>
        <dbReference type="ChEBI" id="CHEBI:58349"/>
        <dbReference type="ChEBI" id="CHEBI:60039"/>
        <dbReference type="EC" id="1.5.1.2"/>
    </reaction>
</comment>
<evidence type="ECO:0000256" key="11">
    <source>
        <dbReference type="ARBA" id="ARBA00050547"/>
    </source>
</evidence>
<comment type="subcellular location">
    <subcellularLocation>
        <location evidence="1">Cytoplasm</location>
    </subcellularLocation>
</comment>
<comment type="catalytic activity">
    <reaction evidence="11">
        <text>L-proline + NAD(+) = (S)-1-pyrroline-5-carboxylate + NADH + 2 H(+)</text>
        <dbReference type="Rhea" id="RHEA:14105"/>
        <dbReference type="ChEBI" id="CHEBI:15378"/>
        <dbReference type="ChEBI" id="CHEBI:17388"/>
        <dbReference type="ChEBI" id="CHEBI:57540"/>
        <dbReference type="ChEBI" id="CHEBI:57945"/>
        <dbReference type="ChEBI" id="CHEBI:60039"/>
        <dbReference type="EC" id="1.5.1.2"/>
    </reaction>
</comment>
<dbReference type="SUPFAM" id="SSF51735">
    <property type="entry name" value="NAD(P)-binding Rossmann-fold domains"/>
    <property type="match status" value="1"/>
</dbReference>
<dbReference type="PANTHER" id="PTHR11645">
    <property type="entry name" value="PYRROLINE-5-CARBOXYLATE REDUCTASE"/>
    <property type="match status" value="1"/>
</dbReference>
<evidence type="ECO:0000256" key="1">
    <source>
        <dbReference type="ARBA" id="ARBA00004496"/>
    </source>
</evidence>
<evidence type="ECO:0000256" key="6">
    <source>
        <dbReference type="ARBA" id="ARBA00022490"/>
    </source>
</evidence>
<dbReference type="NCBIfam" id="TIGR00112">
    <property type="entry name" value="proC"/>
    <property type="match status" value="1"/>
</dbReference>
<comment type="pathway">
    <text evidence="2">Amino-acid biosynthesis; L-proline biosynthesis; L-proline from L-glutamate 5-semialdehyde: step 1/1.</text>
</comment>
<feature type="binding site" evidence="13">
    <location>
        <begin position="20"/>
        <end position="25"/>
    </location>
    <ligand>
        <name>NADP(+)</name>
        <dbReference type="ChEBI" id="CHEBI:58349"/>
    </ligand>
</feature>
<name>A0AAV8VYE3_9CUCU</name>
<evidence type="ECO:0000313" key="17">
    <source>
        <dbReference type="Proteomes" id="UP001159042"/>
    </source>
</evidence>
<dbReference type="GO" id="GO:0055129">
    <property type="term" value="P:L-proline biosynthetic process"/>
    <property type="evidence" value="ECO:0007669"/>
    <property type="project" value="TreeGrafter"/>
</dbReference>
<protein>
    <recommendedName>
        <fullName evidence="5">Pyrroline-5-carboxylate reductase</fullName>
        <ecNumber evidence="4">1.5.1.2</ecNumber>
    </recommendedName>
</protein>
<comment type="similarity">
    <text evidence="3">Belongs to the pyrroline-5-carboxylate reductase family.</text>
</comment>
<dbReference type="HAMAP" id="MF_01925">
    <property type="entry name" value="P5C_reductase"/>
    <property type="match status" value="1"/>
</dbReference>
<reference evidence="16 17" key="1">
    <citation type="journal article" date="2023" name="Insect Mol. Biol.">
        <title>Genome sequencing provides insights into the evolution of gene families encoding plant cell wall-degrading enzymes in longhorned beetles.</title>
        <authorList>
            <person name="Shin N.R."/>
            <person name="Okamura Y."/>
            <person name="Kirsch R."/>
            <person name="Pauchet Y."/>
        </authorList>
    </citation>
    <scope>NUCLEOTIDE SEQUENCE [LARGE SCALE GENOMIC DNA]</scope>
    <source>
        <strain evidence="16">EAD_L_NR</strain>
    </source>
</reference>
<dbReference type="GO" id="GO:0005737">
    <property type="term" value="C:cytoplasm"/>
    <property type="evidence" value="ECO:0007669"/>
    <property type="project" value="UniProtKB-SubCell"/>
</dbReference>
<accession>A0AAV8VYE3</accession>
<dbReference type="Proteomes" id="UP001159042">
    <property type="component" value="Unassembled WGS sequence"/>
</dbReference>
<dbReference type="PIRSF" id="PIRSF000193">
    <property type="entry name" value="Pyrrol-5-carb_rd"/>
    <property type="match status" value="1"/>
</dbReference>
<evidence type="ECO:0000256" key="5">
    <source>
        <dbReference type="ARBA" id="ARBA00021413"/>
    </source>
</evidence>
<evidence type="ECO:0000256" key="4">
    <source>
        <dbReference type="ARBA" id="ARBA00012855"/>
    </source>
</evidence>
<keyword evidence="6" id="KW-0963">Cytoplasm</keyword>
<keyword evidence="10" id="KW-0560">Oxidoreductase</keyword>
<dbReference type="GO" id="GO:0004735">
    <property type="term" value="F:pyrroline-5-carboxylate reductase activity"/>
    <property type="evidence" value="ECO:0007669"/>
    <property type="project" value="UniProtKB-EC"/>
</dbReference>
<dbReference type="Pfam" id="PF14748">
    <property type="entry name" value="P5CR_dimer"/>
    <property type="match status" value="1"/>
</dbReference>
<keyword evidence="7" id="KW-0028">Amino-acid biosynthesis</keyword>
<keyword evidence="9 13" id="KW-0521">NADP</keyword>
<comment type="caution">
    <text evidence="16">The sequence shown here is derived from an EMBL/GenBank/DDBJ whole genome shotgun (WGS) entry which is preliminary data.</text>
</comment>
<dbReference type="InterPro" id="IPR008927">
    <property type="entry name" value="6-PGluconate_DH-like_C_sf"/>
</dbReference>
<feature type="domain" description="Pyrroline-5-carboxylate reductase catalytic N-terminal" evidence="14">
    <location>
        <begin position="16"/>
        <end position="114"/>
    </location>
</feature>
<dbReference type="Pfam" id="PF03807">
    <property type="entry name" value="F420_oxidored"/>
    <property type="match status" value="1"/>
</dbReference>
<evidence type="ECO:0000256" key="2">
    <source>
        <dbReference type="ARBA" id="ARBA00005205"/>
    </source>
</evidence>
<feature type="binding site" evidence="13">
    <location>
        <position position="68"/>
    </location>
    <ligand>
        <name>NADPH</name>
        <dbReference type="ChEBI" id="CHEBI:57783"/>
    </ligand>
</feature>
<evidence type="ECO:0000256" key="9">
    <source>
        <dbReference type="ARBA" id="ARBA00022857"/>
    </source>
</evidence>
<dbReference type="InterPro" id="IPR036291">
    <property type="entry name" value="NAD(P)-bd_dom_sf"/>
</dbReference>
<dbReference type="Gene3D" id="3.40.50.720">
    <property type="entry name" value="NAD(P)-binding Rossmann-like Domain"/>
    <property type="match status" value="1"/>
</dbReference>
<dbReference type="FunFam" id="1.10.3730.10:FF:000001">
    <property type="entry name" value="Pyrroline-5-carboxylate reductase"/>
    <property type="match status" value="1"/>
</dbReference>
<evidence type="ECO:0000256" key="8">
    <source>
        <dbReference type="ARBA" id="ARBA00022650"/>
    </source>
</evidence>
<dbReference type="AlphaFoldDB" id="A0AAV8VYE3"/>
<sequence>MRNFSQQPTAVAITQKIGFIGDGNMAKAICRGIKRKGLIQYSQVYVSSPYIKNLDSWKELGANVSTDNSVVAKEADIVFLAVKPHMLQEAIEQIKSSPVAAQIKNKLFISILAGITIKDVEEMLSHFEGSRVVRVMPNTAVLIGEGCTVYTTGTTLTDEDKDLVKSLLEVTGMCQLVSEHMINAVGAVSASGPAFVYLFIEALSDGGVRMGLHRDMATRFAAQTVMGAAKMVLQTNKHMGTLKDEVCSAGGQTIAGVHAMERGAARGAIMDAVEAAALRACELGRQSKK</sequence>
<feature type="binding site" evidence="13">
    <location>
        <begin position="81"/>
        <end position="84"/>
    </location>
    <ligand>
        <name>NADP(+)</name>
        <dbReference type="ChEBI" id="CHEBI:58349"/>
    </ligand>
</feature>
<dbReference type="EC" id="1.5.1.2" evidence="4"/>
<evidence type="ECO:0000313" key="16">
    <source>
        <dbReference type="EMBL" id="KAJ8918922.1"/>
    </source>
</evidence>
<feature type="binding site" evidence="13">
    <location>
        <position position="48"/>
    </location>
    <ligand>
        <name>NADP(+)</name>
        <dbReference type="ChEBI" id="CHEBI:58349"/>
    </ligand>
</feature>
<dbReference type="Gene3D" id="1.10.3730.10">
    <property type="entry name" value="ProC C-terminal domain-like"/>
    <property type="match status" value="1"/>
</dbReference>
<evidence type="ECO:0000256" key="12">
    <source>
        <dbReference type="ARBA" id="ARBA00052690"/>
    </source>
</evidence>
<keyword evidence="8" id="KW-0641">Proline biosynthesis</keyword>
<evidence type="ECO:0000256" key="7">
    <source>
        <dbReference type="ARBA" id="ARBA00022605"/>
    </source>
</evidence>
<evidence type="ECO:0000256" key="3">
    <source>
        <dbReference type="ARBA" id="ARBA00005525"/>
    </source>
</evidence>
<proteinExistence type="inferred from homology"/>
<feature type="domain" description="Pyrroline-5-carboxylate reductase dimerisation" evidence="15">
    <location>
        <begin position="179"/>
        <end position="283"/>
    </location>
</feature>
<evidence type="ECO:0000259" key="14">
    <source>
        <dbReference type="Pfam" id="PF03807"/>
    </source>
</evidence>
<organism evidence="16 17">
    <name type="scientific">Exocentrus adspersus</name>
    <dbReference type="NCBI Taxonomy" id="1586481"/>
    <lineage>
        <taxon>Eukaryota</taxon>
        <taxon>Metazoa</taxon>
        <taxon>Ecdysozoa</taxon>
        <taxon>Arthropoda</taxon>
        <taxon>Hexapoda</taxon>
        <taxon>Insecta</taxon>
        <taxon>Pterygota</taxon>
        <taxon>Neoptera</taxon>
        <taxon>Endopterygota</taxon>
        <taxon>Coleoptera</taxon>
        <taxon>Polyphaga</taxon>
        <taxon>Cucujiformia</taxon>
        <taxon>Chrysomeloidea</taxon>
        <taxon>Cerambycidae</taxon>
        <taxon>Lamiinae</taxon>
        <taxon>Acanthocinini</taxon>
        <taxon>Exocentrus</taxon>
    </lineage>
</organism>
<dbReference type="PANTHER" id="PTHR11645:SF69">
    <property type="entry name" value="PYRROLINE-5-CARBOXYLATE REDUCTASE"/>
    <property type="match status" value="1"/>
</dbReference>
<dbReference type="SUPFAM" id="SSF48179">
    <property type="entry name" value="6-phosphogluconate dehydrogenase C-terminal domain-like"/>
    <property type="match status" value="1"/>
</dbReference>
<keyword evidence="17" id="KW-1185">Reference proteome</keyword>
<dbReference type="InterPro" id="IPR000304">
    <property type="entry name" value="Pyrroline-COOH_reductase"/>
</dbReference>
<evidence type="ECO:0000256" key="10">
    <source>
        <dbReference type="ARBA" id="ARBA00023002"/>
    </source>
</evidence>